<keyword evidence="9" id="KW-0963">Cytoplasm</keyword>
<dbReference type="InterPro" id="IPR036621">
    <property type="entry name" value="Anticodon-bd_dom_sf"/>
</dbReference>
<evidence type="ECO:0000256" key="5">
    <source>
        <dbReference type="ARBA" id="ARBA00022840"/>
    </source>
</evidence>
<dbReference type="GO" id="GO:0005524">
    <property type="term" value="F:ATP binding"/>
    <property type="evidence" value="ECO:0007669"/>
    <property type="project" value="UniProtKB-UniRule"/>
</dbReference>
<dbReference type="STRING" id="1851148.SMSP2_00988"/>
<feature type="binding site" evidence="10">
    <location>
        <position position="108"/>
    </location>
    <ligand>
        <name>L-histidine</name>
        <dbReference type="ChEBI" id="CHEBI:57595"/>
    </ligand>
</feature>
<evidence type="ECO:0000313" key="13">
    <source>
        <dbReference type="Proteomes" id="UP000188181"/>
    </source>
</evidence>
<feature type="domain" description="Aminoacyl-transfer RNA synthetases class-II family profile" evidence="11">
    <location>
        <begin position="33"/>
        <end position="194"/>
    </location>
</feature>
<feature type="binding site" evidence="10">
    <location>
        <position position="126"/>
    </location>
    <ligand>
        <name>L-histidine</name>
        <dbReference type="ChEBI" id="CHEBI:57595"/>
    </ligand>
</feature>
<dbReference type="Pfam" id="PF13393">
    <property type="entry name" value="tRNA-synt_His"/>
    <property type="match status" value="1"/>
</dbReference>
<keyword evidence="13" id="KW-1185">Reference proteome</keyword>
<dbReference type="CDD" id="cd00773">
    <property type="entry name" value="HisRS-like_core"/>
    <property type="match status" value="1"/>
</dbReference>
<keyword evidence="5 9" id="KW-0067">ATP-binding</keyword>
<dbReference type="EC" id="6.1.1.21" evidence="9"/>
<dbReference type="InterPro" id="IPR041715">
    <property type="entry name" value="HisRS-like_core"/>
</dbReference>
<comment type="subunit">
    <text evidence="2 9">Homodimer.</text>
</comment>
<evidence type="ECO:0000256" key="3">
    <source>
        <dbReference type="ARBA" id="ARBA00022598"/>
    </source>
</evidence>
<evidence type="ECO:0000256" key="10">
    <source>
        <dbReference type="PIRSR" id="PIRSR001549-1"/>
    </source>
</evidence>
<feature type="binding site" evidence="10">
    <location>
        <begin position="273"/>
        <end position="274"/>
    </location>
    <ligand>
        <name>L-histidine</name>
        <dbReference type="ChEBI" id="CHEBI:57595"/>
    </ligand>
</feature>
<comment type="catalytic activity">
    <reaction evidence="8 9">
        <text>tRNA(His) + L-histidine + ATP = L-histidyl-tRNA(His) + AMP + diphosphate + H(+)</text>
        <dbReference type="Rhea" id="RHEA:17313"/>
        <dbReference type="Rhea" id="RHEA-COMP:9665"/>
        <dbReference type="Rhea" id="RHEA-COMP:9689"/>
        <dbReference type="ChEBI" id="CHEBI:15378"/>
        <dbReference type="ChEBI" id="CHEBI:30616"/>
        <dbReference type="ChEBI" id="CHEBI:33019"/>
        <dbReference type="ChEBI" id="CHEBI:57595"/>
        <dbReference type="ChEBI" id="CHEBI:78442"/>
        <dbReference type="ChEBI" id="CHEBI:78527"/>
        <dbReference type="ChEBI" id="CHEBI:456215"/>
        <dbReference type="EC" id="6.1.1.21"/>
    </reaction>
</comment>
<dbReference type="Gene3D" id="3.30.930.10">
    <property type="entry name" value="Bira Bifunctional Protein, Domain 2"/>
    <property type="match status" value="1"/>
</dbReference>
<dbReference type="RefSeq" id="WP_146682881.1">
    <property type="nucleotide sequence ID" value="NZ_CP019646.1"/>
</dbReference>
<keyword evidence="4 9" id="KW-0547">Nucleotide-binding</keyword>
<dbReference type="InterPro" id="IPR015807">
    <property type="entry name" value="His-tRNA-ligase"/>
</dbReference>
<dbReference type="GO" id="GO:0004821">
    <property type="term" value="F:histidine-tRNA ligase activity"/>
    <property type="evidence" value="ECO:0007669"/>
    <property type="project" value="UniProtKB-UniRule"/>
</dbReference>
<evidence type="ECO:0000256" key="6">
    <source>
        <dbReference type="ARBA" id="ARBA00022917"/>
    </source>
</evidence>
<evidence type="ECO:0000313" key="12">
    <source>
        <dbReference type="EMBL" id="AQQ70633.1"/>
    </source>
</evidence>
<keyword evidence="3 9" id="KW-0436">Ligase</keyword>
<reference evidence="13" key="1">
    <citation type="submission" date="2017-02" db="EMBL/GenBank/DDBJ databases">
        <title>Comparative genomics and description of representatives of a novel lineage of planctomycetes thriving in anoxic sediments.</title>
        <authorList>
            <person name="Spring S."/>
            <person name="Bunk B."/>
            <person name="Sproer C."/>
        </authorList>
    </citation>
    <scope>NUCLEOTIDE SEQUENCE [LARGE SCALE GENOMIC DNA]</scope>
    <source>
        <strain evidence="13">SM-Chi-D1</strain>
    </source>
</reference>
<dbReference type="SUPFAM" id="SSF52954">
    <property type="entry name" value="Class II aaRS ABD-related"/>
    <property type="match status" value="1"/>
</dbReference>
<evidence type="ECO:0000256" key="8">
    <source>
        <dbReference type="ARBA" id="ARBA00047639"/>
    </source>
</evidence>
<organism evidence="12 13">
    <name type="scientific">Limihaloglobus sulfuriphilus</name>
    <dbReference type="NCBI Taxonomy" id="1851148"/>
    <lineage>
        <taxon>Bacteria</taxon>
        <taxon>Pseudomonadati</taxon>
        <taxon>Planctomycetota</taxon>
        <taxon>Phycisphaerae</taxon>
        <taxon>Sedimentisphaerales</taxon>
        <taxon>Sedimentisphaeraceae</taxon>
        <taxon>Limihaloglobus</taxon>
    </lineage>
</organism>
<dbReference type="HAMAP" id="MF_00127">
    <property type="entry name" value="His_tRNA_synth"/>
    <property type="match status" value="1"/>
</dbReference>
<comment type="subcellular location">
    <subcellularLocation>
        <location evidence="9">Cytoplasm</location>
    </subcellularLocation>
</comment>
<gene>
    <name evidence="9 12" type="primary">hisS</name>
    <name evidence="12" type="ORF">SMSP2_00988</name>
</gene>
<evidence type="ECO:0000256" key="4">
    <source>
        <dbReference type="ARBA" id="ARBA00022741"/>
    </source>
</evidence>
<dbReference type="InterPro" id="IPR045864">
    <property type="entry name" value="aa-tRNA-synth_II/BPL/LPL"/>
</dbReference>
<dbReference type="CDD" id="cd00859">
    <property type="entry name" value="HisRS_anticodon"/>
    <property type="match status" value="1"/>
</dbReference>
<dbReference type="OrthoDB" id="9800814at2"/>
<dbReference type="InterPro" id="IPR004154">
    <property type="entry name" value="Anticodon-bd"/>
</dbReference>
<feature type="binding site" evidence="10">
    <location>
        <begin position="78"/>
        <end position="80"/>
    </location>
    <ligand>
        <name>L-histidine</name>
        <dbReference type="ChEBI" id="CHEBI:57595"/>
    </ligand>
</feature>
<dbReference type="InterPro" id="IPR033656">
    <property type="entry name" value="HisRS_anticodon"/>
</dbReference>
<dbReference type="Proteomes" id="UP000188181">
    <property type="component" value="Chromosome"/>
</dbReference>
<dbReference type="InterPro" id="IPR004516">
    <property type="entry name" value="HisRS/HisZ"/>
</dbReference>
<evidence type="ECO:0000259" key="11">
    <source>
        <dbReference type="PROSITE" id="PS50862"/>
    </source>
</evidence>
<feature type="binding site" evidence="10">
    <location>
        <position position="269"/>
    </location>
    <ligand>
        <name>L-histidine</name>
        <dbReference type="ChEBI" id="CHEBI:57595"/>
    </ligand>
</feature>
<name>A0A1Q2MD55_9BACT</name>
<dbReference type="PANTHER" id="PTHR43707:SF1">
    <property type="entry name" value="HISTIDINE--TRNA LIGASE, MITOCHONDRIAL-RELATED"/>
    <property type="match status" value="1"/>
</dbReference>
<dbReference type="Pfam" id="PF03129">
    <property type="entry name" value="HGTP_anticodon"/>
    <property type="match status" value="1"/>
</dbReference>
<evidence type="ECO:0000256" key="9">
    <source>
        <dbReference type="HAMAP-Rule" id="MF_00127"/>
    </source>
</evidence>
<dbReference type="InterPro" id="IPR006195">
    <property type="entry name" value="aa-tRNA-synth_II"/>
</dbReference>
<evidence type="ECO:0000256" key="1">
    <source>
        <dbReference type="ARBA" id="ARBA00008226"/>
    </source>
</evidence>
<proteinExistence type="inferred from homology"/>
<dbReference type="PANTHER" id="PTHR43707">
    <property type="entry name" value="HISTIDYL-TRNA SYNTHETASE"/>
    <property type="match status" value="1"/>
</dbReference>
<dbReference type="GO" id="GO:0005737">
    <property type="term" value="C:cytoplasm"/>
    <property type="evidence" value="ECO:0007669"/>
    <property type="project" value="UniProtKB-SubCell"/>
</dbReference>
<dbReference type="EMBL" id="CP019646">
    <property type="protein sequence ID" value="AQQ70633.1"/>
    <property type="molecule type" value="Genomic_DNA"/>
</dbReference>
<feature type="binding site" evidence="10">
    <location>
        <position position="122"/>
    </location>
    <ligand>
        <name>L-histidine</name>
        <dbReference type="ChEBI" id="CHEBI:57595"/>
    </ligand>
</feature>
<dbReference type="NCBIfam" id="TIGR00442">
    <property type="entry name" value="hisS"/>
    <property type="match status" value="1"/>
</dbReference>
<protein>
    <recommendedName>
        <fullName evidence="9">Histidine--tRNA ligase</fullName>
        <ecNumber evidence="9">6.1.1.21</ecNumber>
    </recommendedName>
    <alternativeName>
        <fullName evidence="9">Histidyl-tRNA synthetase</fullName>
        <shortName evidence="9">HisRS</shortName>
    </alternativeName>
</protein>
<accession>A0A1Q2MD55</accession>
<dbReference type="SUPFAM" id="SSF55681">
    <property type="entry name" value="Class II aaRS and biotin synthetases"/>
    <property type="match status" value="1"/>
</dbReference>
<dbReference type="AlphaFoldDB" id="A0A1Q2MD55"/>
<dbReference type="PIRSF" id="PIRSF001549">
    <property type="entry name" value="His-tRNA_synth"/>
    <property type="match status" value="1"/>
</dbReference>
<evidence type="ECO:0000256" key="7">
    <source>
        <dbReference type="ARBA" id="ARBA00023146"/>
    </source>
</evidence>
<comment type="similarity">
    <text evidence="1 9">Belongs to the class-II aminoacyl-tRNA synthetase family.</text>
</comment>
<dbReference type="Gene3D" id="3.40.50.800">
    <property type="entry name" value="Anticodon-binding domain"/>
    <property type="match status" value="1"/>
</dbReference>
<sequence length="430" mass="48132">MKIKPVKGTRDFYPEQMRLRNWITDGWKSASLRCGFQEYDGPIFEYLAMYQQKSGDEIAEQLFSLEDRGGRNLAIRPEITPTLARMVNQKINALPRPIKWFSVPRVCRAERPQKGRLREFFQWNIDIIGVEDIIADAEVIFCAVDYLRSAGLTAADIVAKISSRKMLADIFESLGVPPEKHTPLYAVLDKRAKISDEAFAEMLDKTLADKPLEAKVTELMNIKTIKELYETIELTDAAKSAVDELKRLFEMLDAMGISDFCQFDISIVRGLAYYTGPVFEIHDRGGELRAVCGGGRFDNLLKDFGGPEVPATGMGMGDCVLEILLREKGLIDDNMTGELDYYIVCLDSELMSTAISTTAALRSKGFSAEMTYKPAKMGKQMKQAAGLGAKYCIILGQEYLEHGMVGLKNMKTGDQEDKILSDIIDTETKA</sequence>
<dbReference type="KEGG" id="pbas:SMSP2_00988"/>
<keyword evidence="7 9" id="KW-0030">Aminoacyl-tRNA synthetase</keyword>
<keyword evidence="6 9" id="KW-0648">Protein biosynthesis</keyword>
<evidence type="ECO:0000256" key="2">
    <source>
        <dbReference type="ARBA" id="ARBA00011738"/>
    </source>
</evidence>
<dbReference type="GO" id="GO:0006427">
    <property type="term" value="P:histidyl-tRNA aminoacylation"/>
    <property type="evidence" value="ECO:0007669"/>
    <property type="project" value="UniProtKB-UniRule"/>
</dbReference>
<dbReference type="PROSITE" id="PS50862">
    <property type="entry name" value="AA_TRNA_LIGASE_II"/>
    <property type="match status" value="1"/>
</dbReference>